<dbReference type="Proteomes" id="UP000821853">
    <property type="component" value="Chromosome 1"/>
</dbReference>
<dbReference type="InterPro" id="IPR017452">
    <property type="entry name" value="GPCR_Rhodpsn_7TM"/>
</dbReference>
<feature type="transmembrane region" description="Helical" evidence="10">
    <location>
        <begin position="26"/>
        <end position="47"/>
    </location>
</feature>
<dbReference type="PRINTS" id="PR00237">
    <property type="entry name" value="GPCRRHODOPSN"/>
</dbReference>
<evidence type="ECO:0000313" key="13">
    <source>
        <dbReference type="Proteomes" id="UP000821853"/>
    </source>
</evidence>
<evidence type="ECO:0000256" key="8">
    <source>
        <dbReference type="ARBA" id="ARBA00023170"/>
    </source>
</evidence>
<sequence length="147" mass="17146">MVLFHVNTLDRPCDGSTMASRFSVKWVVRMLFTVVLLFTVCWLPYHVYFLYVFHNPSVVQSDDVQHVYLAMYWLAMSHAMYNPIVYYFMNHRDGTPRDIGRLLGFTTDTSMTKLTVWLSQPQKGASSPPYLDHVYKLPLLRIEGMLS</sequence>
<dbReference type="PANTHER" id="PTHR46925">
    <property type="entry name" value="G-PROTEIN COUPLED RECEPTOR TKR-1-RELATED"/>
    <property type="match status" value="1"/>
</dbReference>
<feature type="domain" description="G-protein coupled receptors family 1 profile" evidence="11">
    <location>
        <begin position="1"/>
        <end position="86"/>
    </location>
</feature>
<organism evidence="12 13">
    <name type="scientific">Haemaphysalis longicornis</name>
    <name type="common">Bush tick</name>
    <dbReference type="NCBI Taxonomy" id="44386"/>
    <lineage>
        <taxon>Eukaryota</taxon>
        <taxon>Metazoa</taxon>
        <taxon>Ecdysozoa</taxon>
        <taxon>Arthropoda</taxon>
        <taxon>Chelicerata</taxon>
        <taxon>Arachnida</taxon>
        <taxon>Acari</taxon>
        <taxon>Parasitiformes</taxon>
        <taxon>Ixodida</taxon>
        <taxon>Ixodoidea</taxon>
        <taxon>Ixodidae</taxon>
        <taxon>Haemaphysalinae</taxon>
        <taxon>Haemaphysalis</taxon>
    </lineage>
</organism>
<keyword evidence="3" id="KW-1003">Cell membrane</keyword>
<evidence type="ECO:0000256" key="7">
    <source>
        <dbReference type="ARBA" id="ARBA00023136"/>
    </source>
</evidence>
<keyword evidence="7 10" id="KW-0472">Membrane</keyword>
<evidence type="ECO:0000313" key="12">
    <source>
        <dbReference type="EMBL" id="KAH9359761.1"/>
    </source>
</evidence>
<evidence type="ECO:0000256" key="3">
    <source>
        <dbReference type="ARBA" id="ARBA00022475"/>
    </source>
</evidence>
<dbReference type="InterPro" id="IPR001681">
    <property type="entry name" value="Neurokn_rcpt"/>
</dbReference>
<dbReference type="SUPFAM" id="SSF81321">
    <property type="entry name" value="Family A G protein-coupled receptor-like"/>
    <property type="match status" value="1"/>
</dbReference>
<dbReference type="EMBL" id="JABSTR010000001">
    <property type="protein sequence ID" value="KAH9359761.1"/>
    <property type="molecule type" value="Genomic_DNA"/>
</dbReference>
<dbReference type="VEuPathDB" id="VectorBase:HLOH_055916"/>
<dbReference type="GO" id="GO:0005886">
    <property type="term" value="C:plasma membrane"/>
    <property type="evidence" value="ECO:0007669"/>
    <property type="project" value="UniProtKB-SubCell"/>
</dbReference>
<gene>
    <name evidence="12" type="ORF">HPB48_017213</name>
</gene>
<feature type="transmembrane region" description="Helical" evidence="10">
    <location>
        <begin position="67"/>
        <end position="89"/>
    </location>
</feature>
<dbReference type="AlphaFoldDB" id="A0A9J6FBP5"/>
<keyword evidence="5 10" id="KW-1133">Transmembrane helix</keyword>
<protein>
    <recommendedName>
        <fullName evidence="11">G-protein coupled receptors family 1 profile domain-containing protein</fullName>
    </recommendedName>
</protein>
<evidence type="ECO:0000259" key="11">
    <source>
        <dbReference type="PROSITE" id="PS50262"/>
    </source>
</evidence>
<evidence type="ECO:0000256" key="4">
    <source>
        <dbReference type="ARBA" id="ARBA00022692"/>
    </source>
</evidence>
<dbReference type="OrthoDB" id="5981855at2759"/>
<dbReference type="GO" id="GO:0004995">
    <property type="term" value="F:tachykinin receptor activity"/>
    <property type="evidence" value="ECO:0007669"/>
    <property type="project" value="InterPro"/>
</dbReference>
<evidence type="ECO:0000256" key="5">
    <source>
        <dbReference type="ARBA" id="ARBA00022989"/>
    </source>
</evidence>
<dbReference type="Pfam" id="PF00001">
    <property type="entry name" value="7tm_1"/>
    <property type="match status" value="1"/>
</dbReference>
<name>A0A9J6FBP5_HAELO</name>
<accession>A0A9J6FBP5</accession>
<dbReference type="Gene3D" id="1.20.1070.10">
    <property type="entry name" value="Rhodopsin 7-helix transmembrane proteins"/>
    <property type="match status" value="1"/>
</dbReference>
<evidence type="ECO:0000256" key="6">
    <source>
        <dbReference type="ARBA" id="ARBA00023040"/>
    </source>
</evidence>
<keyword evidence="13" id="KW-1185">Reference proteome</keyword>
<keyword evidence="9" id="KW-0807">Transducer</keyword>
<keyword evidence="8" id="KW-0675">Receptor</keyword>
<keyword evidence="6" id="KW-0297">G-protein coupled receptor</keyword>
<comment type="caution">
    <text evidence="12">The sequence shown here is derived from an EMBL/GenBank/DDBJ whole genome shotgun (WGS) entry which is preliminary data.</text>
</comment>
<evidence type="ECO:0000256" key="10">
    <source>
        <dbReference type="SAM" id="Phobius"/>
    </source>
</evidence>
<reference evidence="12 13" key="1">
    <citation type="journal article" date="2020" name="Cell">
        <title>Large-Scale Comparative Analyses of Tick Genomes Elucidate Their Genetic Diversity and Vector Capacities.</title>
        <authorList>
            <consortium name="Tick Genome and Microbiome Consortium (TIGMIC)"/>
            <person name="Jia N."/>
            <person name="Wang J."/>
            <person name="Shi W."/>
            <person name="Du L."/>
            <person name="Sun Y."/>
            <person name="Zhan W."/>
            <person name="Jiang J.F."/>
            <person name="Wang Q."/>
            <person name="Zhang B."/>
            <person name="Ji P."/>
            <person name="Bell-Sakyi L."/>
            <person name="Cui X.M."/>
            <person name="Yuan T.T."/>
            <person name="Jiang B.G."/>
            <person name="Yang W.F."/>
            <person name="Lam T.T."/>
            <person name="Chang Q.C."/>
            <person name="Ding S.J."/>
            <person name="Wang X.J."/>
            <person name="Zhu J.G."/>
            <person name="Ruan X.D."/>
            <person name="Zhao L."/>
            <person name="Wei J.T."/>
            <person name="Ye R.Z."/>
            <person name="Que T.C."/>
            <person name="Du C.H."/>
            <person name="Zhou Y.H."/>
            <person name="Cheng J.X."/>
            <person name="Dai P.F."/>
            <person name="Guo W.B."/>
            <person name="Han X.H."/>
            <person name="Huang E.J."/>
            <person name="Li L.F."/>
            <person name="Wei W."/>
            <person name="Gao Y.C."/>
            <person name="Liu J.Z."/>
            <person name="Shao H.Z."/>
            <person name="Wang X."/>
            <person name="Wang C.C."/>
            <person name="Yang T.C."/>
            <person name="Huo Q.B."/>
            <person name="Li W."/>
            <person name="Chen H.Y."/>
            <person name="Chen S.E."/>
            <person name="Zhou L.G."/>
            <person name="Ni X.B."/>
            <person name="Tian J.H."/>
            <person name="Sheng Y."/>
            <person name="Liu T."/>
            <person name="Pan Y.S."/>
            <person name="Xia L.Y."/>
            <person name="Li J."/>
            <person name="Zhao F."/>
            <person name="Cao W.C."/>
        </authorList>
    </citation>
    <scope>NUCLEOTIDE SEQUENCE [LARGE SCALE GENOMIC DNA]</scope>
    <source>
        <strain evidence="12">HaeL-2018</strain>
    </source>
</reference>
<dbReference type="PROSITE" id="PS50262">
    <property type="entry name" value="G_PROTEIN_RECEP_F1_2"/>
    <property type="match status" value="1"/>
</dbReference>
<keyword evidence="4 10" id="KW-0812">Transmembrane</keyword>
<dbReference type="InterPro" id="IPR000276">
    <property type="entry name" value="GPCR_Rhodpsn"/>
</dbReference>
<evidence type="ECO:0000256" key="2">
    <source>
        <dbReference type="ARBA" id="ARBA00010663"/>
    </source>
</evidence>
<comment type="similarity">
    <text evidence="2">Belongs to the G-protein coupled receptor 1 family.</text>
</comment>
<proteinExistence type="inferred from homology"/>
<evidence type="ECO:0000256" key="9">
    <source>
        <dbReference type="ARBA" id="ARBA00023224"/>
    </source>
</evidence>
<dbReference type="PANTHER" id="PTHR46925:SF2">
    <property type="entry name" value="G-PROTEIN COUPLED RECEPTOR TKR-1-RELATED"/>
    <property type="match status" value="1"/>
</dbReference>
<evidence type="ECO:0000256" key="1">
    <source>
        <dbReference type="ARBA" id="ARBA00004651"/>
    </source>
</evidence>
<comment type="subcellular location">
    <subcellularLocation>
        <location evidence="1">Cell membrane</location>
        <topology evidence="1">Multi-pass membrane protein</topology>
    </subcellularLocation>
</comment>